<keyword evidence="3" id="KW-0378">Hydrolase</keyword>
<dbReference type="EMBL" id="JACCBG010000001">
    <property type="protein sequence ID" value="NYD41631.1"/>
    <property type="molecule type" value="Genomic_DNA"/>
</dbReference>
<dbReference type="EC" id="3.6.1.27" evidence="3"/>
<evidence type="ECO:0000259" key="2">
    <source>
        <dbReference type="SMART" id="SM00014"/>
    </source>
</evidence>
<dbReference type="SMART" id="SM00014">
    <property type="entry name" value="acidPPc"/>
    <property type="match status" value="1"/>
</dbReference>
<evidence type="ECO:0000313" key="4">
    <source>
        <dbReference type="Proteomes" id="UP000535511"/>
    </source>
</evidence>
<gene>
    <name evidence="3" type="ORF">BJZ21_001714</name>
</gene>
<protein>
    <submittedName>
        <fullName evidence="3">Undecaprenyl-diphosphatase</fullName>
        <ecNumber evidence="3">3.6.1.27</ecNumber>
    </submittedName>
</protein>
<keyword evidence="4" id="KW-1185">Reference proteome</keyword>
<reference evidence="3 4" key="1">
    <citation type="submission" date="2020-07" db="EMBL/GenBank/DDBJ databases">
        <title>Sequencing the genomes of 1000 actinobacteria strains.</title>
        <authorList>
            <person name="Klenk H.-P."/>
        </authorList>
    </citation>
    <scope>NUCLEOTIDE SEQUENCE [LARGE SCALE GENOMIC DNA]</scope>
    <source>
        <strain evidence="3 4">DSM 21350</strain>
    </source>
</reference>
<name>A0A7Y9JAY5_9ACTN</name>
<keyword evidence="1" id="KW-0812">Transmembrane</keyword>
<dbReference type="GO" id="GO:0050380">
    <property type="term" value="F:undecaprenyl-diphosphatase activity"/>
    <property type="evidence" value="ECO:0007669"/>
    <property type="project" value="UniProtKB-EC"/>
</dbReference>
<feature type="transmembrane region" description="Helical" evidence="1">
    <location>
        <begin position="84"/>
        <end position="105"/>
    </location>
</feature>
<dbReference type="AlphaFoldDB" id="A0A7Y9JAY5"/>
<feature type="transmembrane region" description="Helical" evidence="1">
    <location>
        <begin position="157"/>
        <end position="176"/>
    </location>
</feature>
<keyword evidence="1" id="KW-1133">Transmembrane helix</keyword>
<comment type="caution">
    <text evidence="3">The sequence shown here is derived from an EMBL/GenBank/DDBJ whole genome shotgun (WGS) entry which is preliminary data.</text>
</comment>
<feature type="transmembrane region" description="Helical" evidence="1">
    <location>
        <begin position="26"/>
        <end position="48"/>
    </location>
</feature>
<dbReference type="Pfam" id="PF01569">
    <property type="entry name" value="PAP2"/>
    <property type="match status" value="1"/>
</dbReference>
<feature type="transmembrane region" description="Helical" evidence="1">
    <location>
        <begin position="112"/>
        <end position="129"/>
    </location>
</feature>
<dbReference type="Gene3D" id="1.20.144.10">
    <property type="entry name" value="Phosphatidic acid phosphatase type 2/haloperoxidase"/>
    <property type="match status" value="1"/>
</dbReference>
<organism evidence="3 4">
    <name type="scientific">Nocardioides panaciterrulae</name>
    <dbReference type="NCBI Taxonomy" id="661492"/>
    <lineage>
        <taxon>Bacteria</taxon>
        <taxon>Bacillati</taxon>
        <taxon>Actinomycetota</taxon>
        <taxon>Actinomycetes</taxon>
        <taxon>Propionibacteriales</taxon>
        <taxon>Nocardioidaceae</taxon>
        <taxon>Nocardioides</taxon>
    </lineage>
</organism>
<accession>A0A7Y9JAY5</accession>
<dbReference type="InterPro" id="IPR000326">
    <property type="entry name" value="PAP2/HPO"/>
</dbReference>
<dbReference type="Proteomes" id="UP000535511">
    <property type="component" value="Unassembled WGS sequence"/>
</dbReference>
<feature type="transmembrane region" description="Helical" evidence="1">
    <location>
        <begin position="209"/>
        <end position="228"/>
    </location>
</feature>
<evidence type="ECO:0000256" key="1">
    <source>
        <dbReference type="SAM" id="Phobius"/>
    </source>
</evidence>
<dbReference type="InterPro" id="IPR036938">
    <property type="entry name" value="PAP2/HPO_sf"/>
</dbReference>
<dbReference type="RefSeq" id="WP_179663351.1">
    <property type="nucleotide sequence ID" value="NZ_JACCBG010000001.1"/>
</dbReference>
<feature type="domain" description="Phosphatidic acid phosphatase type 2/haloperoxidase" evidence="2">
    <location>
        <begin position="112"/>
        <end position="224"/>
    </location>
</feature>
<proteinExistence type="predicted"/>
<dbReference type="SUPFAM" id="SSF48317">
    <property type="entry name" value="Acid phosphatase/Vanadium-dependent haloperoxidase"/>
    <property type="match status" value="1"/>
</dbReference>
<keyword evidence="1" id="KW-0472">Membrane</keyword>
<evidence type="ECO:0000313" key="3">
    <source>
        <dbReference type="EMBL" id="NYD41631.1"/>
    </source>
</evidence>
<sequence length="235" mass="25298">MATLTRQRDGHDAHARRRAFPSAGRAALVVVGTWLVVLAVVVAFGWLITHALRSAVLPWDNGLARWIADQRTGALNEPADIGTLLGETVTGVSVAVVTALVFSIWKRSWRPAIFLALAEAGIGGFYYIATHVDPRQRPPVKILDPGLVGNHSFPSGHTATAVVAYAGIVVLAAAYASPAVRHWARLLLLLPVFVLLSRLYQGAHHLTDVLTSLVYASVWLLVLARTLLPLGRSSD</sequence>
<feature type="transmembrane region" description="Helical" evidence="1">
    <location>
        <begin position="183"/>
        <end position="203"/>
    </location>
</feature>